<accession>A0A179B4T6</accession>
<evidence type="ECO:0000313" key="5">
    <source>
        <dbReference type="EMBL" id="OAP86054.1"/>
    </source>
</evidence>
<dbReference type="InterPro" id="IPR007349">
    <property type="entry name" value="DUF418"/>
</dbReference>
<feature type="region of interest" description="Disordered" evidence="1">
    <location>
        <begin position="1"/>
        <end position="58"/>
    </location>
</feature>
<dbReference type="PANTHER" id="PTHR30590:SF3">
    <property type="entry name" value="HYPOTHETICAL MEMBRANE SPANNING PROTEIN"/>
    <property type="match status" value="1"/>
</dbReference>
<name>A0A179B4T6_9ACTO</name>
<feature type="domain" description="DUF418" evidence="3">
    <location>
        <begin position="352"/>
        <end position="450"/>
    </location>
</feature>
<feature type="region of interest" description="Disordered" evidence="1">
    <location>
        <begin position="299"/>
        <end position="327"/>
    </location>
</feature>
<dbReference type="EMBL" id="LVZK01000001">
    <property type="protein sequence ID" value="OAP86054.1"/>
    <property type="molecule type" value="Genomic_DNA"/>
</dbReference>
<proteinExistence type="predicted"/>
<dbReference type="Pfam" id="PF07786">
    <property type="entry name" value="HGSNAT_cat"/>
    <property type="match status" value="1"/>
</dbReference>
<dbReference type="STRING" id="1823756.A4H34_02430"/>
<feature type="region of interest" description="Disordered" evidence="1">
    <location>
        <begin position="463"/>
        <end position="483"/>
    </location>
</feature>
<keyword evidence="2" id="KW-0472">Membrane</keyword>
<feature type="compositionally biased region" description="Low complexity" evidence="1">
    <location>
        <begin position="7"/>
        <end position="22"/>
    </location>
</feature>
<feature type="compositionally biased region" description="Low complexity" evidence="1">
    <location>
        <begin position="40"/>
        <end position="55"/>
    </location>
</feature>
<feature type="transmembrane region" description="Helical" evidence="2">
    <location>
        <begin position="259"/>
        <end position="279"/>
    </location>
</feature>
<dbReference type="OrthoDB" id="4966979at2"/>
<evidence type="ECO:0000313" key="6">
    <source>
        <dbReference type="Proteomes" id="UP000078368"/>
    </source>
</evidence>
<feature type="transmembrane region" description="Helical" evidence="2">
    <location>
        <begin position="386"/>
        <end position="405"/>
    </location>
</feature>
<keyword evidence="2" id="KW-0812">Transmembrane</keyword>
<feature type="domain" description="Heparan-alpha-glucosaminide N-acetyltransferase catalytic" evidence="4">
    <location>
        <begin position="62"/>
        <end position="262"/>
    </location>
</feature>
<feature type="transmembrane region" description="Helical" evidence="2">
    <location>
        <begin position="142"/>
        <end position="160"/>
    </location>
</feature>
<dbReference type="RefSeq" id="WP_064230952.1">
    <property type="nucleotide sequence ID" value="NZ_LVZK01000001.1"/>
</dbReference>
<feature type="compositionally biased region" description="Low complexity" evidence="1">
    <location>
        <begin position="301"/>
        <end position="316"/>
    </location>
</feature>
<evidence type="ECO:0000259" key="4">
    <source>
        <dbReference type="Pfam" id="PF07786"/>
    </source>
</evidence>
<sequence>MSITEPASFSPSDDAGDSDAAAQTQASLPEEPDALDPQDSAADGPGGSSASTGGETTRRLGRIGGLDVARGLAVLGMIYVNFAPIGDGDDRWSSAHSILSDIPNGRSVILFALVAGISLSLLTGRDAPYTGERMATARKRIVGRAFMLVFLSMLTSLLNLPVIVVLSYYAVWFVLALPFTSWSVRKLWTAAAATAVVGPILSVAIVWVTASLGLVAQENDPFLWTMLIAGNYPGLVYMAFIFAGMAIGKSCIAEARHQAKLVALGAALMVLGYGGSYVLTHTLFDSRDTLQVRGAVVTEESGGSHVSPDSSSDGQADPPPADPDSDQREHAFDWAPVAFDPASQLVTANPHANTVFEVVGSGGFAIALTGLCLLIGRASRNVLRPLAAVGSMSLTVYATHLVILGTMPDLANNSWEAVLWMSVGALIVCGLWRLFYRRGPLEWAMWRFSYYVAGLLSAERIAPPSGAEGTGSPDTVSPARAES</sequence>
<dbReference type="PANTHER" id="PTHR30590">
    <property type="entry name" value="INNER MEMBRANE PROTEIN"/>
    <property type="match status" value="1"/>
</dbReference>
<feature type="transmembrane region" description="Helical" evidence="2">
    <location>
        <begin position="222"/>
        <end position="247"/>
    </location>
</feature>
<feature type="transmembrane region" description="Helical" evidence="2">
    <location>
        <begin position="355"/>
        <end position="374"/>
    </location>
</feature>
<organism evidence="5 6">
    <name type="scientific">Peptidiphaga gingivicola</name>
    <dbReference type="NCBI Taxonomy" id="2741497"/>
    <lineage>
        <taxon>Bacteria</taxon>
        <taxon>Bacillati</taxon>
        <taxon>Actinomycetota</taxon>
        <taxon>Actinomycetes</taxon>
        <taxon>Actinomycetales</taxon>
        <taxon>Actinomycetaceae</taxon>
        <taxon>Peptidiphaga</taxon>
    </lineage>
</organism>
<reference evidence="5 6" key="1">
    <citation type="submission" date="2016-04" db="EMBL/GenBank/DDBJ databases">
        <title>Peptidophaga gingivicola gen. nov., sp. nov., isolated from human subgingival plaque.</title>
        <authorList>
            <person name="Beall C.J."/>
            <person name="Mokrzan E.M."/>
            <person name="Griffen A.L."/>
            <person name="Leys E.J."/>
        </authorList>
    </citation>
    <scope>NUCLEOTIDE SEQUENCE [LARGE SCALE GENOMIC DNA]</scope>
    <source>
        <strain evidence="5 6">BA112</strain>
    </source>
</reference>
<evidence type="ECO:0000256" key="1">
    <source>
        <dbReference type="SAM" id="MobiDB-lite"/>
    </source>
</evidence>
<evidence type="ECO:0008006" key="7">
    <source>
        <dbReference type="Google" id="ProtNLM"/>
    </source>
</evidence>
<keyword evidence="2" id="KW-1133">Transmembrane helix</keyword>
<dbReference type="InterPro" id="IPR052529">
    <property type="entry name" value="Bact_Transport_Assoc"/>
</dbReference>
<keyword evidence="6" id="KW-1185">Reference proteome</keyword>
<feature type="transmembrane region" description="Helical" evidence="2">
    <location>
        <begin position="105"/>
        <end position="122"/>
    </location>
</feature>
<dbReference type="InterPro" id="IPR012429">
    <property type="entry name" value="HGSNAT_cat"/>
</dbReference>
<dbReference type="Proteomes" id="UP000078368">
    <property type="component" value="Unassembled WGS sequence"/>
</dbReference>
<gene>
    <name evidence="5" type="ORF">A4H34_02430</name>
</gene>
<feature type="transmembrane region" description="Helical" evidence="2">
    <location>
        <begin position="166"/>
        <end position="184"/>
    </location>
</feature>
<dbReference type="AlphaFoldDB" id="A0A179B4T6"/>
<dbReference type="Pfam" id="PF04235">
    <property type="entry name" value="DUF418"/>
    <property type="match status" value="1"/>
</dbReference>
<evidence type="ECO:0000256" key="2">
    <source>
        <dbReference type="SAM" id="Phobius"/>
    </source>
</evidence>
<evidence type="ECO:0000259" key="3">
    <source>
        <dbReference type="Pfam" id="PF04235"/>
    </source>
</evidence>
<protein>
    <recommendedName>
        <fullName evidence="7">Heparan-alpha-glucosaminide N-acetyltransferase catalytic domain-containing protein</fullName>
    </recommendedName>
</protein>
<feature type="transmembrane region" description="Helical" evidence="2">
    <location>
        <begin position="191"/>
        <end position="216"/>
    </location>
</feature>
<feature type="transmembrane region" description="Helical" evidence="2">
    <location>
        <begin position="417"/>
        <end position="436"/>
    </location>
</feature>
<feature type="transmembrane region" description="Helical" evidence="2">
    <location>
        <begin position="68"/>
        <end position="85"/>
    </location>
</feature>
<comment type="caution">
    <text evidence="5">The sequence shown here is derived from an EMBL/GenBank/DDBJ whole genome shotgun (WGS) entry which is preliminary data.</text>
</comment>